<reference evidence="2 3" key="1">
    <citation type="journal article" date="2016" name="Nat. Commun.">
        <title>Thousands of microbial genomes shed light on interconnected biogeochemical processes in an aquifer system.</title>
        <authorList>
            <person name="Anantharaman K."/>
            <person name="Brown C.T."/>
            <person name="Hug L.A."/>
            <person name="Sharon I."/>
            <person name="Castelle C.J."/>
            <person name="Probst A.J."/>
            <person name="Thomas B.C."/>
            <person name="Singh A."/>
            <person name="Wilkins M.J."/>
            <person name="Karaoz U."/>
            <person name="Brodie E.L."/>
            <person name="Williams K.H."/>
            <person name="Hubbard S.S."/>
            <person name="Banfield J.F."/>
        </authorList>
    </citation>
    <scope>NUCLEOTIDE SEQUENCE [LARGE SCALE GENOMIC DNA]</scope>
</reference>
<dbReference type="AlphaFoldDB" id="A0A1F5N7L1"/>
<sequence length="519" mass="56041">MSLKILKLNKKNDLVEAVKQIKSLKDDGVVFELESGSAILRNQNHLRLLKKTGEIYGKEVKIQTSDEAGMQLVKKVGMLPGEVTSVKAVRPTRRTNASPKPGTQFGDITMSKKVHEEPQHHVVHQSYEPSGSRLEFEIAKKSSKFSKFFILILVVVIVAVFGALVLLPKANVKVTARSEAISRDFEVSVDKENKAVNASALSIPGVVVSKEVSLTKTFDTTGTKSSGTKATGTVTIVNNTPNTLTLKAATTTLIANGKKFNFVSDVGGIRGNGASTTGIQIIAQDGGADSNLAANTRFQISNAALGNADVYATNPQALTGGTTGAVTKILTQEDIDKATDAMLVEIVSVAAAEISQTNSVEMKLLDSGSKKEVLAKTANKNIGAEVTSFDMTIIARVSGLAFREDDVSEVVLAKINEVLSDDKYLLESAESKYEAVYKTIDPAQTKGVLSVHFETVAAYKMDTDNLSKLLTGKNELEIKEILLSKPEVDDVEVKFWPEWFVHKAPRFNGKINIETVLKQ</sequence>
<accession>A0A1F5N7L1</accession>
<keyword evidence="1" id="KW-1133">Transmembrane helix</keyword>
<protein>
    <recommendedName>
        <fullName evidence="4">Baseplate protein J-like domain-containing protein</fullName>
    </recommendedName>
</protein>
<proteinExistence type="predicted"/>
<evidence type="ECO:0000256" key="1">
    <source>
        <dbReference type="SAM" id="Phobius"/>
    </source>
</evidence>
<feature type="transmembrane region" description="Helical" evidence="1">
    <location>
        <begin position="148"/>
        <end position="167"/>
    </location>
</feature>
<organism evidence="2 3">
    <name type="scientific">Candidatus Doudnabacteria bacterium RIFCSPHIGHO2_01_FULL_41_86</name>
    <dbReference type="NCBI Taxonomy" id="1817821"/>
    <lineage>
        <taxon>Bacteria</taxon>
        <taxon>Candidatus Doudnaibacteriota</taxon>
    </lineage>
</organism>
<keyword evidence="1" id="KW-0812">Transmembrane</keyword>
<keyword evidence="1" id="KW-0472">Membrane</keyword>
<dbReference type="STRING" id="1817821.A2717_03310"/>
<evidence type="ECO:0000313" key="3">
    <source>
        <dbReference type="Proteomes" id="UP000177610"/>
    </source>
</evidence>
<evidence type="ECO:0008006" key="4">
    <source>
        <dbReference type="Google" id="ProtNLM"/>
    </source>
</evidence>
<dbReference type="Proteomes" id="UP000177610">
    <property type="component" value="Unassembled WGS sequence"/>
</dbReference>
<name>A0A1F5N7L1_9BACT</name>
<comment type="caution">
    <text evidence="2">The sequence shown here is derived from an EMBL/GenBank/DDBJ whole genome shotgun (WGS) entry which is preliminary data.</text>
</comment>
<evidence type="ECO:0000313" key="2">
    <source>
        <dbReference type="EMBL" id="OGE73637.1"/>
    </source>
</evidence>
<gene>
    <name evidence="2" type="ORF">A2717_03310</name>
</gene>
<dbReference type="EMBL" id="MFEH01000005">
    <property type="protein sequence ID" value="OGE73637.1"/>
    <property type="molecule type" value="Genomic_DNA"/>
</dbReference>